<name>A0A517PV67_9PLAN</name>
<evidence type="ECO:0000313" key="3">
    <source>
        <dbReference type="Proteomes" id="UP000320421"/>
    </source>
</evidence>
<accession>A0A517PV67</accession>
<dbReference type="OrthoDB" id="9772065at2"/>
<dbReference type="RefSeq" id="WP_145190431.1">
    <property type="nucleotide sequence ID" value="NZ_CP036266.1"/>
</dbReference>
<organism evidence="2 3">
    <name type="scientific">Gimesia chilikensis</name>
    <dbReference type="NCBI Taxonomy" id="2605989"/>
    <lineage>
        <taxon>Bacteria</taxon>
        <taxon>Pseudomonadati</taxon>
        <taxon>Planctomycetota</taxon>
        <taxon>Planctomycetia</taxon>
        <taxon>Planctomycetales</taxon>
        <taxon>Planctomycetaceae</taxon>
        <taxon>Gimesia</taxon>
    </lineage>
</organism>
<dbReference type="AlphaFoldDB" id="A0A517PV67"/>
<sequence length="224" mass="25610">MTFKTFKVPGVEAVEQLNAFRDQYPQTGQYPFLIGPQDDLERMIESAESPRQSPEETIRASQKIDIDEWVAERRAEMKEFGYSPYEDLGEWPGEIHEKGSLCLHKNAVNGNVLPEVYIGLAQIKTSWHLPAILNFGGWNDCPEPEVQCAFHRKWQTDWGAEICSVGGGVIECTVNEPPQDQQSALQLAWEQYWYCGDIVVQGCETISNLGATLLKSPYWFFWWD</sequence>
<dbReference type="Proteomes" id="UP000320421">
    <property type="component" value="Chromosome"/>
</dbReference>
<evidence type="ECO:0000259" key="1">
    <source>
        <dbReference type="Pfam" id="PF14062"/>
    </source>
</evidence>
<dbReference type="Pfam" id="PF14062">
    <property type="entry name" value="DUF4253"/>
    <property type="match status" value="1"/>
</dbReference>
<proteinExistence type="predicted"/>
<feature type="domain" description="DUF4253" evidence="1">
    <location>
        <begin position="118"/>
        <end position="224"/>
    </location>
</feature>
<dbReference type="InterPro" id="IPR025349">
    <property type="entry name" value="DUF4253"/>
</dbReference>
<reference evidence="2 3" key="1">
    <citation type="submission" date="2019-02" db="EMBL/GenBank/DDBJ databases">
        <title>Deep-cultivation of Planctomycetes and their phenomic and genomic characterization uncovers novel biology.</title>
        <authorList>
            <person name="Wiegand S."/>
            <person name="Jogler M."/>
            <person name="Boedeker C."/>
            <person name="Pinto D."/>
            <person name="Vollmers J."/>
            <person name="Rivas-Marin E."/>
            <person name="Kohn T."/>
            <person name="Peeters S.H."/>
            <person name="Heuer A."/>
            <person name="Rast P."/>
            <person name="Oberbeckmann S."/>
            <person name="Bunk B."/>
            <person name="Jeske O."/>
            <person name="Meyerdierks A."/>
            <person name="Storesund J.E."/>
            <person name="Kallscheuer N."/>
            <person name="Luecker S."/>
            <person name="Lage O.M."/>
            <person name="Pohl T."/>
            <person name="Merkel B.J."/>
            <person name="Hornburger P."/>
            <person name="Mueller R.-W."/>
            <person name="Bruemmer F."/>
            <person name="Labrenz M."/>
            <person name="Spormann A.M."/>
            <person name="Op den Camp H."/>
            <person name="Overmann J."/>
            <person name="Amann R."/>
            <person name="Jetten M.S.M."/>
            <person name="Mascher T."/>
            <person name="Medema M.H."/>
            <person name="Devos D.P."/>
            <person name="Kaster A.-K."/>
            <person name="Ovreas L."/>
            <person name="Rohde M."/>
            <person name="Galperin M.Y."/>
            <person name="Jogler C."/>
        </authorList>
    </citation>
    <scope>NUCLEOTIDE SEQUENCE [LARGE SCALE GENOMIC DNA]</scope>
    <source>
        <strain evidence="2 3">HG66A1</strain>
    </source>
</reference>
<gene>
    <name evidence="2" type="ORF">HG66A1_50880</name>
</gene>
<evidence type="ECO:0000313" key="2">
    <source>
        <dbReference type="EMBL" id="QDT23271.1"/>
    </source>
</evidence>
<dbReference type="EMBL" id="CP036266">
    <property type="protein sequence ID" value="QDT23271.1"/>
    <property type="molecule type" value="Genomic_DNA"/>
</dbReference>
<protein>
    <recommendedName>
        <fullName evidence="1">DUF4253 domain-containing protein</fullName>
    </recommendedName>
</protein>
<keyword evidence="3" id="KW-1185">Reference proteome</keyword>